<accession>A0A2T6BTW7</accession>
<dbReference type="InterPro" id="IPR026906">
    <property type="entry name" value="LRR_5"/>
</dbReference>
<feature type="signal peptide" evidence="1">
    <location>
        <begin position="1"/>
        <end position="23"/>
    </location>
</feature>
<dbReference type="Pfam" id="PF13306">
    <property type="entry name" value="LRR_5"/>
    <property type="match status" value="4"/>
</dbReference>
<proteinExistence type="predicted"/>
<comment type="caution">
    <text evidence="2">The sequence shown here is derived from an EMBL/GenBank/DDBJ whole genome shotgun (WGS) entry which is preliminary data.</text>
</comment>
<reference evidence="2 3" key="1">
    <citation type="submission" date="2018-04" db="EMBL/GenBank/DDBJ databases">
        <title>Genomic Encyclopedia of Archaeal and Bacterial Type Strains, Phase II (KMG-II): from individual species to whole genera.</title>
        <authorList>
            <person name="Goeker M."/>
        </authorList>
    </citation>
    <scope>NUCLEOTIDE SEQUENCE [LARGE SCALE GENOMIC DNA]</scope>
    <source>
        <strain evidence="2 3">DSM 25731</strain>
    </source>
</reference>
<name>A0A2T6BTW7_9FLAO</name>
<sequence length="987" mass="105463">MKKKLNYLLYILLLCVTTQKSFAQQTEGDGLFFFVDGIEYQVTNFAPNEVALFFGEPEGAFVVPSSVTFEGANYTVVEIGSGAFFSTLTTSITLPATIRTVDDFAFEDSGITQVTALGTTAPTLGVFAFTDPSLVSLTVPAGTENSYLENGWVGFAAINGTAFSFEVNNITYGINSLSANTATVINSSITGSAAVIPTTVTFNSTTYTVTEIADYAFDNNQLTGVTIPNTVTKIGESAFGVNQLTSVTLPANLTELGRFAFADNQIATINIPSSISVLENGIFLNNQLTSVTIPAAVTSIGRSAFTVNPITTIDVLATTPPTVEVFSFSDPNTIDVTVPAGTEAAYTAAGWNIFRTINGITQFRVGSEFTENNFNYKVIAINPNEVEITGGTNIPQDLVIDASVTTEGTSFSVVRVGQRAFENKNLTSVQFPNTMRIIDDFSFQNNQLTSLTIPTSVIVIDFRAFRLNQIGSVVIPNSVTFLGNGVFEANNLTSVTISENITTIQAQTFRSNQLTTVTIPANINLIQESSFRNNPLTEVIVLNSSPPALTGNDPFLGIRGNIALTVPTTTELNYLVSGWTGFASINGQDPAFFNEFVDTNATYRITALNPNEVTIVESTITGELIVPTSASDGTENFTVTAIAEDTFQNKQLTTVIIPASITTVGRRAFRDNPLSTVILEGATPPVVNNQTNGNNTFSNRSSIDLYVPSGTVQAHLNGGWSNFKSISGVSKALILKVYLQGASLQPNVGEEDLMRDDLRTTGFIPTTSPYGDGATVNATVFDTTGENAIVDWIFVELRDATNNTTVVESTSALLQRDGDVVGTDGVLPVQFTSALDDYFVTIKHRNHLGITSVATKALRSTANVLNFSDANNPVTFGSNAQTDAGMPTNTLGMWAGNVNGDNIVQYQGGTPDTTAILSAVLNDLGNFLNFSTFIINGYNNNDVDLSGTTQYEGGSADSPLILQNVLAHPGNFLNFSTFQITEQLPEN</sequence>
<evidence type="ECO:0000313" key="2">
    <source>
        <dbReference type="EMBL" id="PTX59489.1"/>
    </source>
</evidence>
<dbReference type="InterPro" id="IPR053139">
    <property type="entry name" value="Surface_bspA-like"/>
</dbReference>
<dbReference type="Proteomes" id="UP000244090">
    <property type="component" value="Unassembled WGS sequence"/>
</dbReference>
<dbReference type="RefSeq" id="WP_108116169.1">
    <property type="nucleotide sequence ID" value="NZ_QBKT01000009.1"/>
</dbReference>
<dbReference type="AlphaFoldDB" id="A0A2T6BTW7"/>
<feature type="chain" id="PRO_5015723307" evidence="1">
    <location>
        <begin position="24"/>
        <end position="987"/>
    </location>
</feature>
<dbReference type="PANTHER" id="PTHR45661">
    <property type="entry name" value="SURFACE ANTIGEN"/>
    <property type="match status" value="1"/>
</dbReference>
<organism evidence="2 3">
    <name type="scientific">Kordia periserrulae</name>
    <dbReference type="NCBI Taxonomy" id="701523"/>
    <lineage>
        <taxon>Bacteria</taxon>
        <taxon>Pseudomonadati</taxon>
        <taxon>Bacteroidota</taxon>
        <taxon>Flavobacteriia</taxon>
        <taxon>Flavobacteriales</taxon>
        <taxon>Flavobacteriaceae</taxon>
        <taxon>Kordia</taxon>
    </lineage>
</organism>
<protein>
    <submittedName>
        <fullName evidence="2">Leucine rich repeat (LRR) protein</fullName>
    </submittedName>
</protein>
<evidence type="ECO:0000256" key="1">
    <source>
        <dbReference type="SAM" id="SignalP"/>
    </source>
</evidence>
<keyword evidence="3" id="KW-1185">Reference proteome</keyword>
<keyword evidence="1" id="KW-0732">Signal</keyword>
<dbReference type="EMBL" id="QBKT01000009">
    <property type="protein sequence ID" value="PTX59489.1"/>
    <property type="molecule type" value="Genomic_DNA"/>
</dbReference>
<dbReference type="Gene3D" id="3.80.10.10">
    <property type="entry name" value="Ribonuclease Inhibitor"/>
    <property type="match status" value="3"/>
</dbReference>
<dbReference type="Gene3D" id="3.40.50.12480">
    <property type="match status" value="1"/>
</dbReference>
<gene>
    <name evidence="2" type="ORF">C8N46_10978</name>
</gene>
<dbReference type="OrthoDB" id="1385830at2"/>
<dbReference type="PANTHER" id="PTHR45661:SF3">
    <property type="entry name" value="IG-LIKE DOMAIN-CONTAINING PROTEIN"/>
    <property type="match status" value="1"/>
</dbReference>
<evidence type="ECO:0000313" key="3">
    <source>
        <dbReference type="Proteomes" id="UP000244090"/>
    </source>
</evidence>
<dbReference type="InterPro" id="IPR032675">
    <property type="entry name" value="LRR_dom_sf"/>
</dbReference>